<evidence type="ECO:0000313" key="2">
    <source>
        <dbReference type="EMBL" id="CEK84968.1"/>
    </source>
</evidence>
<feature type="compositionally biased region" description="Basic and acidic residues" evidence="1">
    <location>
        <begin position="1"/>
        <end position="16"/>
    </location>
</feature>
<protein>
    <submittedName>
        <fullName evidence="2">Uncharacterized protein</fullName>
    </submittedName>
</protein>
<accession>A0A0B7AVX1</accession>
<sequence length="54" mass="6106">SMVEKKDLNGREERSKQTSQSVYKMALSQLVCFLDFYLSEMGAITCSLAAVREL</sequence>
<feature type="non-terminal residue" evidence="2">
    <location>
        <position position="1"/>
    </location>
</feature>
<gene>
    <name evidence="2" type="primary">ORF145510</name>
</gene>
<name>A0A0B7AVX1_9EUPU</name>
<reference evidence="2" key="1">
    <citation type="submission" date="2014-12" db="EMBL/GenBank/DDBJ databases">
        <title>Insight into the proteome of Arion vulgaris.</title>
        <authorList>
            <person name="Aradska J."/>
            <person name="Bulat T."/>
            <person name="Smidak R."/>
            <person name="Sarate P."/>
            <person name="Gangsoo J."/>
            <person name="Sialana F."/>
            <person name="Bilban M."/>
            <person name="Lubec G."/>
        </authorList>
    </citation>
    <scope>NUCLEOTIDE SEQUENCE</scope>
    <source>
        <tissue evidence="2">Skin</tissue>
    </source>
</reference>
<dbReference type="EMBL" id="HACG01038103">
    <property type="protein sequence ID" value="CEK84968.1"/>
    <property type="molecule type" value="Transcribed_RNA"/>
</dbReference>
<organism evidence="2">
    <name type="scientific">Arion vulgaris</name>
    <dbReference type="NCBI Taxonomy" id="1028688"/>
    <lineage>
        <taxon>Eukaryota</taxon>
        <taxon>Metazoa</taxon>
        <taxon>Spiralia</taxon>
        <taxon>Lophotrochozoa</taxon>
        <taxon>Mollusca</taxon>
        <taxon>Gastropoda</taxon>
        <taxon>Heterobranchia</taxon>
        <taxon>Euthyneura</taxon>
        <taxon>Panpulmonata</taxon>
        <taxon>Eupulmonata</taxon>
        <taxon>Stylommatophora</taxon>
        <taxon>Helicina</taxon>
        <taxon>Arionoidea</taxon>
        <taxon>Arionidae</taxon>
        <taxon>Arion</taxon>
    </lineage>
</organism>
<evidence type="ECO:0000256" key="1">
    <source>
        <dbReference type="SAM" id="MobiDB-lite"/>
    </source>
</evidence>
<dbReference type="AlphaFoldDB" id="A0A0B7AVX1"/>
<proteinExistence type="predicted"/>
<feature type="region of interest" description="Disordered" evidence="1">
    <location>
        <begin position="1"/>
        <end position="21"/>
    </location>
</feature>